<organism evidence="2 3">
    <name type="scientific">Allomeiothermus silvanus (strain ATCC 700542 / DSM 9946 / NBRC 106475 / NCIMB 13440 / VI-R2)</name>
    <name type="common">Thermus silvanus</name>
    <dbReference type="NCBI Taxonomy" id="526227"/>
    <lineage>
        <taxon>Bacteria</taxon>
        <taxon>Thermotogati</taxon>
        <taxon>Deinococcota</taxon>
        <taxon>Deinococci</taxon>
        <taxon>Thermales</taxon>
        <taxon>Thermaceae</taxon>
        <taxon>Allomeiothermus</taxon>
    </lineage>
</organism>
<dbReference type="InterPro" id="IPR001478">
    <property type="entry name" value="PDZ"/>
</dbReference>
<dbReference type="Proteomes" id="UP000001916">
    <property type="component" value="Chromosome"/>
</dbReference>
<dbReference type="KEGG" id="msv:Mesil_0986"/>
<dbReference type="GO" id="GO:0007165">
    <property type="term" value="P:signal transduction"/>
    <property type="evidence" value="ECO:0007669"/>
    <property type="project" value="TreeGrafter"/>
</dbReference>
<dbReference type="InterPro" id="IPR029045">
    <property type="entry name" value="ClpP/crotonase-like_dom_sf"/>
</dbReference>
<dbReference type="SMART" id="SM00228">
    <property type="entry name" value="PDZ"/>
    <property type="match status" value="1"/>
</dbReference>
<dbReference type="PROSITE" id="PS50106">
    <property type="entry name" value="PDZ"/>
    <property type="match status" value="1"/>
</dbReference>
<dbReference type="CDD" id="cd06567">
    <property type="entry name" value="Peptidase_S41"/>
    <property type="match status" value="1"/>
</dbReference>
<dbReference type="RefSeq" id="WP_013157477.1">
    <property type="nucleotide sequence ID" value="NC_014212.1"/>
</dbReference>
<dbReference type="Gene3D" id="3.90.226.10">
    <property type="entry name" value="2-enoyl-CoA Hydratase, Chain A, domain 1"/>
    <property type="match status" value="1"/>
</dbReference>
<feature type="domain" description="PDZ" evidence="1">
    <location>
        <begin position="98"/>
        <end position="184"/>
    </location>
</feature>
<sequence length="433" mass="46908">MPKRLALWGIVLGLGLAIASPAQELMSRATELLVRNYAGPSEKNPGELAQKYLKKLDEACAPQEETCPVDVALPLLRDMVNELGDRHSRLWLPEEYAGLGLVPGDQQTRRGLGIRHAVVPELVGLIVLEVEEGSPAKAAGLRRGDRIVQINGQDLSGNAEERRALLARAIAEGGEIRLMVARPPFASLIPVQVAPGSLGTPLPQLYWLAGGIAWLRIPNFRADQTAEEVHRLVREAERKGAWGLVLDLRNNGGGSLLQVILAAGAFVDGPGRRYERRGVWGDTVVYRDGALLRRDENGERALLRLTAPARWRGPMVVLVNKFSASGAEFCALDLQSAGIPVIGEETAGVGDTVTNFFLLQRGGPALQITTYIARRLDGSAYPSKVTPDKTVADDAKALAEGHDVPLEAALSLLQDRRQALVPFPEINAFLRAW</sequence>
<dbReference type="SUPFAM" id="SSF50156">
    <property type="entry name" value="PDZ domain-like"/>
    <property type="match status" value="1"/>
</dbReference>
<dbReference type="AlphaFoldDB" id="D7BCK9"/>
<dbReference type="eggNOG" id="COG0793">
    <property type="taxonomic scope" value="Bacteria"/>
</dbReference>
<dbReference type="PANTHER" id="PTHR32060:SF30">
    <property type="entry name" value="CARBOXY-TERMINAL PROCESSING PROTEASE CTPA"/>
    <property type="match status" value="1"/>
</dbReference>
<dbReference type="InterPro" id="IPR005151">
    <property type="entry name" value="Tail-specific_protease"/>
</dbReference>
<keyword evidence="3" id="KW-1185">Reference proteome</keyword>
<dbReference type="PANTHER" id="PTHR32060">
    <property type="entry name" value="TAIL-SPECIFIC PROTEASE"/>
    <property type="match status" value="1"/>
</dbReference>
<dbReference type="HOGENOM" id="CLU_048404_0_0_0"/>
<dbReference type="InterPro" id="IPR036034">
    <property type="entry name" value="PDZ_sf"/>
</dbReference>
<dbReference type="Pfam" id="PF00595">
    <property type="entry name" value="PDZ"/>
    <property type="match status" value="1"/>
</dbReference>
<protein>
    <submittedName>
        <fullName evidence="2">Peptidase S41</fullName>
    </submittedName>
</protein>
<dbReference type="GO" id="GO:0006508">
    <property type="term" value="P:proteolysis"/>
    <property type="evidence" value="ECO:0007669"/>
    <property type="project" value="InterPro"/>
</dbReference>
<dbReference type="STRING" id="526227.Mesil_0986"/>
<dbReference type="GO" id="GO:0008236">
    <property type="term" value="F:serine-type peptidase activity"/>
    <property type="evidence" value="ECO:0007669"/>
    <property type="project" value="InterPro"/>
</dbReference>
<gene>
    <name evidence="2" type="ordered locus">Mesil_0986</name>
</gene>
<dbReference type="EMBL" id="CP002042">
    <property type="protein sequence ID" value="ADH62894.1"/>
    <property type="molecule type" value="Genomic_DNA"/>
</dbReference>
<evidence type="ECO:0000313" key="2">
    <source>
        <dbReference type="EMBL" id="ADH62894.1"/>
    </source>
</evidence>
<accession>D7BCK9</accession>
<dbReference type="Pfam" id="PF03572">
    <property type="entry name" value="Peptidase_S41"/>
    <property type="match status" value="1"/>
</dbReference>
<dbReference type="SUPFAM" id="SSF52096">
    <property type="entry name" value="ClpP/crotonase"/>
    <property type="match status" value="1"/>
</dbReference>
<evidence type="ECO:0000259" key="1">
    <source>
        <dbReference type="PROSITE" id="PS50106"/>
    </source>
</evidence>
<dbReference type="GO" id="GO:0004175">
    <property type="term" value="F:endopeptidase activity"/>
    <property type="evidence" value="ECO:0007669"/>
    <property type="project" value="TreeGrafter"/>
</dbReference>
<dbReference type="GO" id="GO:0030288">
    <property type="term" value="C:outer membrane-bounded periplasmic space"/>
    <property type="evidence" value="ECO:0007669"/>
    <property type="project" value="TreeGrafter"/>
</dbReference>
<dbReference type="SMART" id="SM00245">
    <property type="entry name" value="TSPc"/>
    <property type="match status" value="1"/>
</dbReference>
<dbReference type="Gene3D" id="2.30.42.10">
    <property type="match status" value="1"/>
</dbReference>
<evidence type="ECO:0000313" key="3">
    <source>
        <dbReference type="Proteomes" id="UP000001916"/>
    </source>
</evidence>
<reference evidence="2 3" key="1">
    <citation type="journal article" date="2010" name="Stand. Genomic Sci.">
        <title>Complete genome sequence of Meiothermus silvanus type strain (VI-R2).</title>
        <authorList>
            <person name="Sikorski J."/>
            <person name="Tindall B.J."/>
            <person name="Lowry S."/>
            <person name="Lucas S."/>
            <person name="Nolan M."/>
            <person name="Copeland A."/>
            <person name="Glavina Del Rio T."/>
            <person name="Tice H."/>
            <person name="Cheng J.F."/>
            <person name="Han C."/>
            <person name="Pitluck S."/>
            <person name="Liolios K."/>
            <person name="Ivanova N."/>
            <person name="Mavromatis K."/>
            <person name="Mikhailova N."/>
            <person name="Pati A."/>
            <person name="Goodwin L."/>
            <person name="Chen A."/>
            <person name="Palaniappan K."/>
            <person name="Land M."/>
            <person name="Hauser L."/>
            <person name="Chang Y.J."/>
            <person name="Jeffries C.D."/>
            <person name="Rohde M."/>
            <person name="Goker M."/>
            <person name="Woyke T."/>
            <person name="Bristow J."/>
            <person name="Eisen J.A."/>
            <person name="Markowitz V."/>
            <person name="Hugenholtz P."/>
            <person name="Kyrpides N.C."/>
            <person name="Klenk H.P."/>
            <person name="Lapidus A."/>
        </authorList>
    </citation>
    <scope>NUCLEOTIDE SEQUENCE [LARGE SCALE GENOMIC DNA]</scope>
    <source>
        <strain evidence="3">ATCC 700542 / DSM 9946 / VI-R2</strain>
    </source>
</reference>
<dbReference type="OrthoDB" id="9758793at2"/>
<name>D7BCK9_ALLS1</name>
<proteinExistence type="predicted"/>